<proteinExistence type="predicted"/>
<name>A0A6M3LV00_9ZZZZ</name>
<organism evidence="1">
    <name type="scientific">viral metagenome</name>
    <dbReference type="NCBI Taxonomy" id="1070528"/>
    <lineage>
        <taxon>unclassified sequences</taxon>
        <taxon>metagenomes</taxon>
        <taxon>organismal metagenomes</taxon>
    </lineage>
</organism>
<evidence type="ECO:0000313" key="1">
    <source>
        <dbReference type="EMBL" id="QJA96811.1"/>
    </source>
</evidence>
<sequence length="77" mass="8784">MKAEDTKMSDEQMMAEIWDLGFGLEGIEGRPPTQKERFDLIANVQAEISFKAGYEQALTDASEKLARLFNNSQWLDK</sequence>
<dbReference type="AlphaFoldDB" id="A0A6M3LV00"/>
<gene>
    <name evidence="1" type="ORF">MM415B07332_0010</name>
</gene>
<reference evidence="1" key="1">
    <citation type="submission" date="2020-03" db="EMBL/GenBank/DDBJ databases">
        <title>The deep terrestrial virosphere.</title>
        <authorList>
            <person name="Holmfeldt K."/>
            <person name="Nilsson E."/>
            <person name="Simone D."/>
            <person name="Lopez-Fernandez M."/>
            <person name="Wu X."/>
            <person name="de Brujin I."/>
            <person name="Lundin D."/>
            <person name="Andersson A."/>
            <person name="Bertilsson S."/>
            <person name="Dopson M."/>
        </authorList>
    </citation>
    <scope>NUCLEOTIDE SEQUENCE</scope>
    <source>
        <strain evidence="1">MM415B07332</strain>
    </source>
</reference>
<accession>A0A6M3LV00</accession>
<protein>
    <submittedName>
        <fullName evidence="1">Uncharacterized protein</fullName>
    </submittedName>
</protein>
<dbReference type="EMBL" id="MT143435">
    <property type="protein sequence ID" value="QJA96811.1"/>
    <property type="molecule type" value="Genomic_DNA"/>
</dbReference>